<organism evidence="2">
    <name type="scientific">Ensete ventricosum</name>
    <name type="common">Abyssinian banana</name>
    <name type="synonym">Musa ensete</name>
    <dbReference type="NCBI Taxonomy" id="4639"/>
    <lineage>
        <taxon>Eukaryota</taxon>
        <taxon>Viridiplantae</taxon>
        <taxon>Streptophyta</taxon>
        <taxon>Embryophyta</taxon>
        <taxon>Tracheophyta</taxon>
        <taxon>Spermatophyta</taxon>
        <taxon>Magnoliopsida</taxon>
        <taxon>Liliopsida</taxon>
        <taxon>Zingiberales</taxon>
        <taxon>Musaceae</taxon>
        <taxon>Ensete</taxon>
    </lineage>
</organism>
<feature type="compositionally biased region" description="Basic and acidic residues" evidence="1">
    <location>
        <begin position="136"/>
        <end position="148"/>
    </location>
</feature>
<accession>A0A445MH44</accession>
<dbReference type="AlphaFoldDB" id="A0A445MH44"/>
<feature type="region of interest" description="Disordered" evidence="1">
    <location>
        <begin position="115"/>
        <end position="148"/>
    </location>
</feature>
<protein>
    <submittedName>
        <fullName evidence="2">Uncharacterized protein</fullName>
    </submittedName>
</protein>
<dbReference type="Proteomes" id="UP000290560">
    <property type="component" value="Unassembled WGS sequence"/>
</dbReference>
<evidence type="ECO:0000256" key="1">
    <source>
        <dbReference type="SAM" id="MobiDB-lite"/>
    </source>
</evidence>
<proteinExistence type="predicted"/>
<gene>
    <name evidence="2" type="ORF">BHM03_00026158</name>
</gene>
<reference evidence="2" key="1">
    <citation type="journal article" date="2018" name="Data Brief">
        <title>Genome sequence data from 17 accessions of Ensete ventricosum, a staple food crop for millions in Ethiopia.</title>
        <authorList>
            <person name="Yemataw Z."/>
            <person name="Muzemil S."/>
            <person name="Ambachew D."/>
            <person name="Tripathi L."/>
            <person name="Tesfaye K."/>
            <person name="Chala A."/>
            <person name="Farbos A."/>
            <person name="O'Neill P."/>
            <person name="Moore K."/>
            <person name="Grant M."/>
            <person name="Studholme D.J."/>
        </authorList>
    </citation>
    <scope>NUCLEOTIDE SEQUENCE [LARGE SCALE GENOMIC DNA]</scope>
    <source>
        <tissue evidence="2">Leaf</tissue>
    </source>
</reference>
<evidence type="ECO:0000313" key="2">
    <source>
        <dbReference type="EMBL" id="RZR73592.1"/>
    </source>
</evidence>
<dbReference type="EMBL" id="KV875963">
    <property type="protein sequence ID" value="RZR73592.1"/>
    <property type="molecule type" value="Genomic_DNA"/>
</dbReference>
<sequence length="228" mass="24935">AYIVSVIDHPYLATRLPLWLTLSSYASTTPVVLAVRDASTGEGIGLTCVRSAVRFLGYRSHDHWRPHTCVRPAYHVGSATSAGQLSEGAMMWRPGHYVSYQLRFRCHETARVMATGASTARTGRKAGRPASSRGSYGERSRGSTKDRTGTDELACLLCPDTTAAAEVDNTARATSEAQAVVAVGFARTRRGSRRTLPVYRTPAWPWLLRHASLLLHNRRLSKPPPPPP</sequence>
<feature type="non-terminal residue" evidence="2">
    <location>
        <position position="1"/>
    </location>
</feature>
<name>A0A445MH44_ENSVE</name>